<gene>
    <name evidence="1" type="ORF">DO97_12135</name>
</gene>
<evidence type="ECO:0000313" key="1">
    <source>
        <dbReference type="EMBL" id="KGF72094.1"/>
    </source>
</evidence>
<accession>A0A098TJ56</accession>
<name>A0A098TJ56_9CYAN</name>
<protein>
    <submittedName>
        <fullName evidence="1">Uncharacterized protein</fullName>
    </submittedName>
</protein>
<dbReference type="RefSeq" id="WP_036534806.1">
    <property type="nucleotide sequence ID" value="NZ_JJML01000037.1"/>
</dbReference>
<keyword evidence="2" id="KW-1185">Reference proteome</keyword>
<sequence length="102" mass="11381">MAVDASDITELSPSINPNAKCIGVNHSLDLIVNLSQKRGYRTIVMKLTEVVREAIFVGKMTFLIEDQINFILWSEHPETEDLEALDLLLDGLSVGSVKYIPH</sequence>
<proteinExistence type="predicted"/>
<dbReference type="STRING" id="1497020.DO97_12135"/>
<dbReference type="Proteomes" id="UP000030170">
    <property type="component" value="Unassembled WGS sequence"/>
</dbReference>
<evidence type="ECO:0000313" key="2">
    <source>
        <dbReference type="Proteomes" id="UP000030170"/>
    </source>
</evidence>
<dbReference type="AlphaFoldDB" id="A0A098TJ56"/>
<organism evidence="1 2">
    <name type="scientific">Neosynechococcus sphagnicola sy1</name>
    <dbReference type="NCBI Taxonomy" id="1497020"/>
    <lineage>
        <taxon>Bacteria</taxon>
        <taxon>Bacillati</taxon>
        <taxon>Cyanobacteriota</taxon>
        <taxon>Cyanophyceae</taxon>
        <taxon>Neosynechococcales</taxon>
        <taxon>Neosynechococcaceae</taxon>
        <taxon>Neosynechococcus</taxon>
    </lineage>
</organism>
<comment type="caution">
    <text evidence="1">The sequence shown here is derived from an EMBL/GenBank/DDBJ whole genome shotgun (WGS) entry which is preliminary data.</text>
</comment>
<dbReference type="EMBL" id="JJML01000037">
    <property type="protein sequence ID" value="KGF72094.1"/>
    <property type="molecule type" value="Genomic_DNA"/>
</dbReference>
<reference evidence="1 2" key="1">
    <citation type="journal article" date="2014" name="Mol. Ecol.">
        <title>Evolution of Synechococcus.</title>
        <authorList>
            <person name="Dvorak P."/>
            <person name="Casamatta D."/>
            <person name="Hasler P."/>
            <person name="Poulickova A."/>
            <person name="Ondrej V."/>
            <person name="Sanges R."/>
        </authorList>
    </citation>
    <scope>NUCLEOTIDE SEQUENCE [LARGE SCALE GENOMIC DNA]</scope>
    <source>
        <strain evidence="1 2">CAUP A 1101</strain>
    </source>
</reference>